<keyword evidence="2" id="KW-1185">Reference proteome</keyword>
<gene>
    <name evidence="1" type="ORF">NC998_20935</name>
</gene>
<dbReference type="RefSeq" id="WP_190440548.1">
    <property type="nucleotide sequence ID" value="NZ_JAMPKM010000015.1"/>
</dbReference>
<name>A0ABV0JCP3_9CYAN</name>
<organism evidence="1 2">
    <name type="scientific">Trichocoleus desertorum GB2-A4</name>
    <dbReference type="NCBI Taxonomy" id="2933944"/>
    <lineage>
        <taxon>Bacteria</taxon>
        <taxon>Bacillati</taxon>
        <taxon>Cyanobacteriota</taxon>
        <taxon>Cyanophyceae</taxon>
        <taxon>Leptolyngbyales</taxon>
        <taxon>Trichocoleusaceae</taxon>
        <taxon>Trichocoleus</taxon>
    </lineage>
</organism>
<protein>
    <submittedName>
        <fullName evidence="1">Uncharacterized protein</fullName>
    </submittedName>
</protein>
<accession>A0ABV0JCP3</accession>
<dbReference type="EMBL" id="JAMPKM010000015">
    <property type="protein sequence ID" value="MEP0819567.1"/>
    <property type="molecule type" value="Genomic_DNA"/>
</dbReference>
<evidence type="ECO:0000313" key="2">
    <source>
        <dbReference type="Proteomes" id="UP001464891"/>
    </source>
</evidence>
<dbReference type="Proteomes" id="UP001464891">
    <property type="component" value="Unassembled WGS sequence"/>
</dbReference>
<reference evidence="1 2" key="1">
    <citation type="submission" date="2022-04" db="EMBL/GenBank/DDBJ databases">
        <title>Positive selection, recombination, and allopatry shape intraspecific diversity of widespread and dominant cyanobacteria.</title>
        <authorList>
            <person name="Wei J."/>
            <person name="Shu W."/>
            <person name="Hu C."/>
        </authorList>
    </citation>
    <scope>NUCLEOTIDE SEQUENCE [LARGE SCALE GENOMIC DNA]</scope>
    <source>
        <strain evidence="1 2">GB2-A4</strain>
    </source>
</reference>
<comment type="caution">
    <text evidence="1">The sequence shown here is derived from an EMBL/GenBank/DDBJ whole genome shotgun (WGS) entry which is preliminary data.</text>
</comment>
<evidence type="ECO:0000313" key="1">
    <source>
        <dbReference type="EMBL" id="MEP0819567.1"/>
    </source>
</evidence>
<proteinExistence type="predicted"/>
<sequence length="65" mass="7567">MNLDEFEVQVKDALEVGLNRLQTVTLLVVNLEQQLESTRQSLQELTQVIDNFITAEKHKRDQDQN</sequence>